<accession>A0A936TFR1</accession>
<dbReference type="InterPro" id="IPR002372">
    <property type="entry name" value="PQQ_rpt_dom"/>
</dbReference>
<dbReference type="SMART" id="SM00564">
    <property type="entry name" value="PQQ"/>
    <property type="match status" value="2"/>
</dbReference>
<dbReference type="SUPFAM" id="SSF50998">
    <property type="entry name" value="Quinoprotein alcohol dehydrogenase-like"/>
    <property type="match status" value="1"/>
</dbReference>
<dbReference type="Gene3D" id="2.130.10.10">
    <property type="entry name" value="YVTN repeat-like/Quinoprotein amine dehydrogenase"/>
    <property type="match status" value="2"/>
</dbReference>
<dbReference type="EMBL" id="JADJZA010000008">
    <property type="protein sequence ID" value="MBK9298034.1"/>
    <property type="molecule type" value="Genomic_DNA"/>
</dbReference>
<sequence>MSPELEANIPTWDDELSAVLGDRQTGVDASIAMDGSIAWVVNGGGLLTGWDLSPLDRGGRPTRVLRFWAGDTVKTSLTLDETGAIYLATAGHRGTGRTKELGRVMKLDPTRPDDPLVWSKTDPGLSEDGVVGAPVITAGLVVVAGEQGELVGFDRATGQVLWVRKIQAPARATPVMVDDAMVLGSCDGLVRAWDLSSDGPEERWSVNVGGCVEAPVTAWKGRLFVPQRDGGLAVVGDAAAG</sequence>
<dbReference type="InterPro" id="IPR018391">
    <property type="entry name" value="PQQ_b-propeller_rpt"/>
</dbReference>
<comment type="caution">
    <text evidence="2">The sequence shown here is derived from an EMBL/GenBank/DDBJ whole genome shotgun (WGS) entry which is preliminary data.</text>
</comment>
<proteinExistence type="predicted"/>
<organism evidence="2 3">
    <name type="scientific">Candidatus Neomicrothrix subdominans</name>
    <dbReference type="NCBI Taxonomy" id="2954438"/>
    <lineage>
        <taxon>Bacteria</taxon>
        <taxon>Bacillati</taxon>
        <taxon>Actinomycetota</taxon>
        <taxon>Acidimicrobiia</taxon>
        <taxon>Acidimicrobiales</taxon>
        <taxon>Microthrixaceae</taxon>
        <taxon>Candidatus Neomicrothrix</taxon>
    </lineage>
</organism>
<reference evidence="2 3" key="1">
    <citation type="submission" date="2020-10" db="EMBL/GenBank/DDBJ databases">
        <title>Connecting structure to function with the recovery of over 1000 high-quality activated sludge metagenome-assembled genomes encoding full-length rRNA genes using long-read sequencing.</title>
        <authorList>
            <person name="Singleton C.M."/>
            <person name="Petriglieri F."/>
            <person name="Kristensen J.M."/>
            <person name="Kirkegaard R.H."/>
            <person name="Michaelsen T.Y."/>
            <person name="Andersen M.H."/>
            <person name="Karst S.M."/>
            <person name="Dueholm M.S."/>
            <person name="Nielsen P.H."/>
            <person name="Albertsen M."/>
        </authorList>
    </citation>
    <scope>NUCLEOTIDE SEQUENCE [LARGE SCALE GENOMIC DNA]</scope>
    <source>
        <strain evidence="2">Lyne_18-Q3-R50-59_MAXAC.006</strain>
    </source>
</reference>
<dbReference type="Pfam" id="PF13360">
    <property type="entry name" value="PQQ_2"/>
    <property type="match status" value="1"/>
</dbReference>
<feature type="domain" description="Pyrrolo-quinoline quinone repeat" evidence="1">
    <location>
        <begin position="102"/>
        <end position="234"/>
    </location>
</feature>
<dbReference type="Proteomes" id="UP000727993">
    <property type="component" value="Unassembled WGS sequence"/>
</dbReference>
<dbReference type="InterPro" id="IPR011047">
    <property type="entry name" value="Quinoprotein_ADH-like_sf"/>
</dbReference>
<evidence type="ECO:0000313" key="3">
    <source>
        <dbReference type="Proteomes" id="UP000727993"/>
    </source>
</evidence>
<dbReference type="InterPro" id="IPR015943">
    <property type="entry name" value="WD40/YVTN_repeat-like_dom_sf"/>
</dbReference>
<name>A0A936TFR1_9ACTN</name>
<protein>
    <submittedName>
        <fullName evidence="2">PQQ-binding-like beta-propeller repeat protein</fullName>
    </submittedName>
</protein>
<gene>
    <name evidence="2" type="ORF">IPN02_14610</name>
</gene>
<evidence type="ECO:0000259" key="1">
    <source>
        <dbReference type="Pfam" id="PF13360"/>
    </source>
</evidence>
<dbReference type="AlphaFoldDB" id="A0A936TFR1"/>
<evidence type="ECO:0000313" key="2">
    <source>
        <dbReference type="EMBL" id="MBK9298034.1"/>
    </source>
</evidence>